<evidence type="ECO:0000256" key="5">
    <source>
        <dbReference type="ARBA" id="ARBA00022643"/>
    </source>
</evidence>
<gene>
    <name evidence="21" type="primary">cypD</name>
    <name evidence="20" type="synonym">cyp102A1</name>
    <name evidence="20" type="ORF">BF38_4372</name>
    <name evidence="21" type="ORF">FOC89_29630</name>
</gene>
<dbReference type="GO" id="GO:0019395">
    <property type="term" value="P:fatty acid oxidation"/>
    <property type="evidence" value="ECO:0007669"/>
    <property type="project" value="UniProtKB-ARBA"/>
</dbReference>
<keyword evidence="7 16" id="KW-0274">FAD</keyword>
<dbReference type="SUPFAM" id="SSF63380">
    <property type="entry name" value="Riboflavin synthase domain-like"/>
    <property type="match status" value="1"/>
</dbReference>
<dbReference type="InterPro" id="IPR036396">
    <property type="entry name" value="Cyt_P450_sf"/>
</dbReference>
<dbReference type="EC" id="1.14.14.1" evidence="16"/>
<dbReference type="PROSITE" id="PS50902">
    <property type="entry name" value="FLAVODOXIN_LIKE"/>
    <property type="match status" value="1"/>
</dbReference>
<dbReference type="Gene3D" id="1.20.990.10">
    <property type="entry name" value="NADPH-cytochrome p450 Reductase, Chain A, domain 3"/>
    <property type="match status" value="1"/>
</dbReference>
<dbReference type="Gene3D" id="3.40.50.360">
    <property type="match status" value="1"/>
</dbReference>
<evidence type="ECO:0000256" key="15">
    <source>
        <dbReference type="ARBA" id="ARBA00049342"/>
    </source>
</evidence>
<dbReference type="GO" id="GO:0003958">
    <property type="term" value="F:NADPH-hemoprotein reductase activity"/>
    <property type="evidence" value="ECO:0007669"/>
    <property type="project" value="UniProtKB-UniRule"/>
</dbReference>
<dbReference type="GO" id="GO:0050660">
    <property type="term" value="F:flavin adenine dinucleotide binding"/>
    <property type="evidence" value="ECO:0007669"/>
    <property type="project" value="TreeGrafter"/>
</dbReference>
<keyword evidence="2 16" id="KW-0813">Transport</keyword>
<dbReference type="CDD" id="cd06206">
    <property type="entry name" value="bifunctional_CYPOR"/>
    <property type="match status" value="1"/>
</dbReference>
<comment type="catalytic activity">
    <reaction evidence="15 16">
        <text>2 oxidized [cytochrome P450] + NADPH = 2 reduced [cytochrome P450] + NADP(+) + H(+)</text>
        <dbReference type="Rhea" id="RHEA:24040"/>
        <dbReference type="Rhea" id="RHEA-COMP:14627"/>
        <dbReference type="Rhea" id="RHEA-COMP:14628"/>
        <dbReference type="ChEBI" id="CHEBI:15378"/>
        <dbReference type="ChEBI" id="CHEBI:55376"/>
        <dbReference type="ChEBI" id="CHEBI:57783"/>
        <dbReference type="ChEBI" id="CHEBI:58349"/>
        <dbReference type="ChEBI" id="CHEBI:60344"/>
        <dbReference type="EC" id="1.6.2.4"/>
    </reaction>
</comment>
<proteinExistence type="inferred from homology"/>
<keyword evidence="11 16" id="KW-0408">Iron</keyword>
<reference evidence="20 22" key="1">
    <citation type="journal article" date="2015" name="Genome Announc.">
        <title>Complete genome sequences for 35 biothreat assay-relevant bacillus species.</title>
        <authorList>
            <person name="Johnson S.L."/>
            <person name="Daligault H.E."/>
            <person name="Davenport K.W."/>
            <person name="Jaissle J."/>
            <person name="Frey K.G."/>
            <person name="Ladner J.T."/>
            <person name="Broomall S.M."/>
            <person name="Bishop-Lilly K.A."/>
            <person name="Bruce D.C."/>
            <person name="Gibbons H.S."/>
            <person name="Coyne S.R."/>
            <person name="Lo C.C."/>
            <person name="Meincke L."/>
            <person name="Munk A.C."/>
            <person name="Koroleva G.I."/>
            <person name="Rosenzweig C.N."/>
            <person name="Palacios G.F."/>
            <person name="Redden C.L."/>
            <person name="Minogue T.D."/>
            <person name="Chain P.S."/>
        </authorList>
    </citation>
    <scope>NUCLEOTIDE SEQUENCE [LARGE SCALE GENOMIC DNA]</scope>
    <source>
        <strain evidence="20 22">HD1011</strain>
    </source>
</reference>
<dbReference type="Pfam" id="PF00258">
    <property type="entry name" value="Flavodoxin_1"/>
    <property type="match status" value="1"/>
</dbReference>
<dbReference type="PRINTS" id="PR00369">
    <property type="entry name" value="FLAVODOXIN"/>
</dbReference>
<evidence type="ECO:0000313" key="22">
    <source>
        <dbReference type="Proteomes" id="UP000031876"/>
    </source>
</evidence>
<evidence type="ECO:0000313" key="23">
    <source>
        <dbReference type="Proteomes" id="UP000501107"/>
    </source>
</evidence>
<keyword evidence="13" id="KW-0511">Multifunctional enzyme</keyword>
<keyword evidence="9 16" id="KW-0249">Electron transport</keyword>
<comment type="similarity">
    <text evidence="1 16">In the N-terminal section; belongs to the cytochrome P450 family.</text>
</comment>
<dbReference type="Gene3D" id="3.40.50.80">
    <property type="entry name" value="Nucleotide-binding domain of ferredoxin-NADP reductase (FNR) module"/>
    <property type="match status" value="1"/>
</dbReference>
<name>A0A0B5NQB3_BACTU</name>
<evidence type="ECO:0000256" key="7">
    <source>
        <dbReference type="ARBA" id="ARBA00022827"/>
    </source>
</evidence>
<dbReference type="InterPro" id="IPR017938">
    <property type="entry name" value="Riboflavin_synthase-like_b-brl"/>
</dbReference>
<dbReference type="Gene3D" id="1.10.630.10">
    <property type="entry name" value="Cytochrome P450"/>
    <property type="match status" value="1"/>
</dbReference>
<dbReference type="InterPro" id="IPR003097">
    <property type="entry name" value="CysJ-like_FAD-binding"/>
</dbReference>
<dbReference type="Pfam" id="PF00667">
    <property type="entry name" value="FAD_binding_1"/>
    <property type="match status" value="1"/>
</dbReference>
<dbReference type="InterPro" id="IPR008254">
    <property type="entry name" value="Flavodoxin/NO_synth"/>
</dbReference>
<dbReference type="AlphaFoldDB" id="A0A0B5NQB3"/>
<dbReference type="InterPro" id="IPR001433">
    <property type="entry name" value="OxRdtase_FAD/NAD-bd"/>
</dbReference>
<dbReference type="FunFam" id="3.40.50.80:FF:000031">
    <property type="entry name" value="Bifunctional cytochrome P450/NADPH--P450 reductase"/>
    <property type="match status" value="1"/>
</dbReference>
<dbReference type="Pfam" id="PF00067">
    <property type="entry name" value="p450"/>
    <property type="match status" value="1"/>
</dbReference>
<evidence type="ECO:0000256" key="11">
    <source>
        <dbReference type="ARBA" id="ARBA00023004"/>
    </source>
</evidence>
<evidence type="ECO:0000259" key="18">
    <source>
        <dbReference type="PROSITE" id="PS50902"/>
    </source>
</evidence>
<dbReference type="SUPFAM" id="SSF52343">
    <property type="entry name" value="Ferredoxin reductase-like, C-terminal NADP-linked domain"/>
    <property type="match status" value="1"/>
</dbReference>
<dbReference type="RefSeq" id="WP_000359077.1">
    <property type="nucleotide sequence ID" value="NZ_CP009335.1"/>
</dbReference>
<dbReference type="InterPro" id="IPR017927">
    <property type="entry name" value="FAD-bd_FR_type"/>
</dbReference>
<comment type="function">
    <text evidence="16">Functions as a fatty acid monooxygenase.</text>
</comment>
<dbReference type="SUPFAM" id="SSF48264">
    <property type="entry name" value="Cytochrome P450"/>
    <property type="match status" value="1"/>
</dbReference>
<dbReference type="PROSITE" id="PS51384">
    <property type="entry name" value="FAD_FR"/>
    <property type="match status" value="1"/>
</dbReference>
<dbReference type="InterPro" id="IPR029039">
    <property type="entry name" value="Flavoprotein-like_sf"/>
</dbReference>
<dbReference type="EMBL" id="CP009335">
    <property type="protein sequence ID" value="AJG75597.1"/>
    <property type="molecule type" value="Genomic_DNA"/>
</dbReference>
<evidence type="ECO:0000256" key="4">
    <source>
        <dbReference type="ARBA" id="ARBA00022630"/>
    </source>
</evidence>
<dbReference type="PRINTS" id="PR00371">
    <property type="entry name" value="FPNCR"/>
</dbReference>
<accession>A0A0B5NQB3</accession>
<evidence type="ECO:0000256" key="13">
    <source>
        <dbReference type="ARBA" id="ARBA00023268"/>
    </source>
</evidence>
<dbReference type="SUPFAM" id="SSF52218">
    <property type="entry name" value="Flavoproteins"/>
    <property type="match status" value="1"/>
</dbReference>
<comment type="cofactor">
    <cofactor evidence="16 17">
        <name>heme</name>
        <dbReference type="ChEBI" id="CHEBI:30413"/>
    </cofactor>
</comment>
<dbReference type="InterPro" id="IPR001128">
    <property type="entry name" value="Cyt_P450"/>
</dbReference>
<evidence type="ECO:0000256" key="17">
    <source>
        <dbReference type="PIRSR" id="PIRSR000209-1"/>
    </source>
</evidence>
<evidence type="ECO:0000313" key="21">
    <source>
        <dbReference type="EMBL" id="QKH27939.1"/>
    </source>
</evidence>
<keyword evidence="6 16" id="KW-0479">Metal-binding</keyword>
<keyword evidence="5 16" id="KW-0288">FMN</keyword>
<dbReference type="KEGG" id="btw:BF38_4372"/>
<dbReference type="InterPro" id="IPR017972">
    <property type="entry name" value="Cyt_P450_CS"/>
</dbReference>
<dbReference type="PROSITE" id="PS00086">
    <property type="entry name" value="CYTOCHROME_P450"/>
    <property type="match status" value="1"/>
</dbReference>
<feature type="domain" description="Flavodoxin-like" evidence="18">
    <location>
        <begin position="496"/>
        <end position="635"/>
    </location>
</feature>
<dbReference type="InterPro" id="IPR001094">
    <property type="entry name" value="Flavdoxin-like"/>
</dbReference>
<comment type="cofactor">
    <cofactor evidence="16">
        <name>FAD</name>
        <dbReference type="ChEBI" id="CHEBI:57692"/>
    </cofactor>
    <cofactor evidence="16">
        <name>FMN</name>
        <dbReference type="ChEBI" id="CHEBI:58210"/>
    </cofactor>
</comment>
<evidence type="ECO:0000256" key="3">
    <source>
        <dbReference type="ARBA" id="ARBA00022617"/>
    </source>
</evidence>
<evidence type="ECO:0000259" key="19">
    <source>
        <dbReference type="PROSITE" id="PS51384"/>
    </source>
</evidence>
<dbReference type="EC" id="1.6.2.4" evidence="16"/>
<dbReference type="InterPro" id="IPR023173">
    <property type="entry name" value="NADPH_Cyt_P450_Rdtase_alpha"/>
</dbReference>
<evidence type="ECO:0000256" key="12">
    <source>
        <dbReference type="ARBA" id="ARBA00023033"/>
    </source>
</evidence>
<evidence type="ECO:0000256" key="8">
    <source>
        <dbReference type="ARBA" id="ARBA00022857"/>
    </source>
</evidence>
<dbReference type="GO" id="GO:0005829">
    <property type="term" value="C:cytosol"/>
    <property type="evidence" value="ECO:0007669"/>
    <property type="project" value="TreeGrafter"/>
</dbReference>
<keyword evidence="3 16" id="KW-0349">Heme</keyword>
<reference evidence="21 23" key="2">
    <citation type="submission" date="2020-05" db="EMBL/GenBank/DDBJ databases">
        <title>FDA dAtabase for Regulatory Grade micrObial Sequences (FDA-ARGOS): Supporting development and validation of Infectious Disease Dx tests.</title>
        <authorList>
            <person name="Nelson B."/>
            <person name="Plummer A."/>
            <person name="Tallon L."/>
            <person name="Sadzewicz L."/>
            <person name="Zhao X."/>
            <person name="Vavikolanu K."/>
            <person name="Mehta A."/>
            <person name="Aluvathingal J."/>
            <person name="Nadendla S."/>
            <person name="Myers T."/>
            <person name="Yan Y."/>
            <person name="Sichtig H."/>
        </authorList>
    </citation>
    <scope>NUCLEOTIDE SEQUENCE [LARGE SCALE GENOMIC DNA]</scope>
    <source>
        <strain evidence="21 23">FDAARGOS_795</strain>
    </source>
</reference>
<dbReference type="CDD" id="cd11068">
    <property type="entry name" value="CYP120A1"/>
    <property type="match status" value="1"/>
</dbReference>
<sequence>MDKKVSAIPQPKTYGPLGNLPLIDKDKPTLSFIKLAEEYGPIFRMQTLSDTIIVVSGHELVAEVCDETRFDKSIEGALAKVRAFAGDGLFTSETQEPNWQKAHNILMPTFSQRAMKDYHAMMVDIAVQLVQKWARLNPNENVDVPEDMTRLTLDTIGLCGFNYRFNSFYRETPHPFITSMTRALDEAMHQLQRLDIEDKLMWRTKRQFQHDIQSMFSLVDNIIAERKSSENQEENDLLSRMLNVQDPETGEKLDDENIRFQIITFLIAGHETTSGLLSFAIYFLLKNPDKLKKAYEEVDRVLTDPTPTYQQVMKLKYIRMILNESLRLWPTAPAFSLYAKEDTVIGGKYPIKKGEDRISVLIPQLHRDKDAWGDNVEEFQPERFEELDRVPHHAYKPFGNGQRACIGMQFALHEATLVMGMLLQHFEFIDYEDYQLDVKQTLTLKPGDFKIRIVPRNQTISHTTVLAPTEEKLKKHEIKQQVQKTPSIIGADNLSLLVLYGSDTGVAEGIARELADTASLEGVQTEVVALNDRIGSLPKEGAVLIVTSSYNGKPPSNAGQFVQWLEELKPDELKGVQYAVFGCGDHNWASTYQRIPRYIDEQMAQKGATRFSTRGEADASGDFEEQLEQWKQRMWSDAMKAFGLELNKNMEKERSTLSLQFVSRLGGSPLARTYEAVYASILENRELQSSSSERSTRHIEISLPEGATYKEGDHLGVLPINSEKNVNRILKRFGLNGKDQVILSASGRSVNHIPLDSPVRLYDLLSYSVEVQEAATRAQIREMVTFTACPPHKKELESLLEDGVYQEQILKKRISMLDLLEKYEACEIRFERFLELLPALKPRYYSISSSPLVAQDRLSITVGVVNAPAWSGEGTYEGVASNYLAQRHNKDEIICFIRTPQSNFQLPENPETPIIMVGPGTGIAPFRGFLQARRVQKQKGMNVGEAHLYFGCRHPEKDYLYRTELENDERDGLISLHTAFSRLEGHPKTYVQHVIKEDRIHLISLLDNGAHLYICGDGSKMAPDVEDTLCQAYQEIHEVSEQEARNWLDRVQEEGRYGKDVWAGI</sequence>
<comment type="catalytic activity">
    <reaction evidence="14 16">
        <text>an organic molecule + reduced [NADPH--hemoprotein reductase] + O2 = an alcohol + oxidized [NADPH--hemoprotein reductase] + H2O + H(+)</text>
        <dbReference type="Rhea" id="RHEA:17149"/>
        <dbReference type="Rhea" id="RHEA-COMP:11964"/>
        <dbReference type="Rhea" id="RHEA-COMP:11965"/>
        <dbReference type="ChEBI" id="CHEBI:15377"/>
        <dbReference type="ChEBI" id="CHEBI:15378"/>
        <dbReference type="ChEBI" id="CHEBI:15379"/>
        <dbReference type="ChEBI" id="CHEBI:30879"/>
        <dbReference type="ChEBI" id="CHEBI:57618"/>
        <dbReference type="ChEBI" id="CHEBI:58210"/>
        <dbReference type="ChEBI" id="CHEBI:142491"/>
        <dbReference type="EC" id="1.14.14.1"/>
    </reaction>
</comment>
<dbReference type="Proteomes" id="UP000031876">
    <property type="component" value="Chromosome"/>
</dbReference>
<evidence type="ECO:0000256" key="2">
    <source>
        <dbReference type="ARBA" id="ARBA00022448"/>
    </source>
</evidence>
<dbReference type="GO" id="GO:0070330">
    <property type="term" value="F:aromatase activity"/>
    <property type="evidence" value="ECO:0007669"/>
    <property type="project" value="UniProtKB-UniRule"/>
</dbReference>
<dbReference type="FunFam" id="3.40.50.360:FF:000048">
    <property type="entry name" value="Bifunctional cytochrome P450/NADPH--P450 reductase"/>
    <property type="match status" value="1"/>
</dbReference>
<evidence type="ECO:0000256" key="6">
    <source>
        <dbReference type="ARBA" id="ARBA00022723"/>
    </source>
</evidence>
<dbReference type="PANTHER" id="PTHR19384">
    <property type="entry name" value="NITRIC OXIDE SYNTHASE-RELATED"/>
    <property type="match status" value="1"/>
</dbReference>
<dbReference type="InterPro" id="IPR001709">
    <property type="entry name" value="Flavoprot_Pyr_Nucl_cyt_Rdtase"/>
</dbReference>
<keyword evidence="4 16" id="KW-0285">Flavoprotein</keyword>
<evidence type="ECO:0000256" key="9">
    <source>
        <dbReference type="ARBA" id="ARBA00022982"/>
    </source>
</evidence>
<evidence type="ECO:0000256" key="14">
    <source>
        <dbReference type="ARBA" id="ARBA00047827"/>
    </source>
</evidence>
<keyword evidence="10 16" id="KW-0560">Oxidoreductase</keyword>
<dbReference type="FunFam" id="1.20.990.10:FF:000011">
    <property type="entry name" value="Bifunctional cytochrome P450/NADPH--P450 reductase"/>
    <property type="match status" value="1"/>
</dbReference>
<keyword evidence="12 16" id="KW-0503">Monooxygenase</keyword>
<evidence type="ECO:0000256" key="10">
    <source>
        <dbReference type="ARBA" id="ARBA00023002"/>
    </source>
</evidence>
<feature type="domain" description="FAD-binding FR-type" evidence="19">
    <location>
        <begin position="674"/>
        <end position="907"/>
    </location>
</feature>
<keyword evidence="8 16" id="KW-0521">NADP</keyword>
<feature type="binding site" description="axial binding residue" evidence="17">
    <location>
        <position position="405"/>
    </location>
    <ligand>
        <name>heme</name>
        <dbReference type="ChEBI" id="CHEBI:30413"/>
    </ligand>
    <ligandPart>
        <name>Fe</name>
        <dbReference type="ChEBI" id="CHEBI:18248"/>
    </ligandPart>
</feature>
<dbReference type="Pfam" id="PF00175">
    <property type="entry name" value="NAD_binding_1"/>
    <property type="match status" value="1"/>
</dbReference>
<evidence type="ECO:0000313" key="20">
    <source>
        <dbReference type="EMBL" id="AJG75597.1"/>
    </source>
</evidence>
<dbReference type="GO" id="GO:0020037">
    <property type="term" value="F:heme binding"/>
    <property type="evidence" value="ECO:0007669"/>
    <property type="project" value="UniProtKB-UniRule"/>
</dbReference>
<dbReference type="EMBL" id="CP053980">
    <property type="protein sequence ID" value="QKH27939.1"/>
    <property type="molecule type" value="Genomic_DNA"/>
</dbReference>
<dbReference type="PIRSF" id="PIRSF000209">
    <property type="entry name" value="Bifunctional_P450_P450R"/>
    <property type="match status" value="1"/>
</dbReference>
<dbReference type="InterPro" id="IPR039261">
    <property type="entry name" value="FNR_nucleotide-bd"/>
</dbReference>
<evidence type="ECO:0000256" key="1">
    <source>
        <dbReference type="ARBA" id="ARBA00010018"/>
    </source>
</evidence>
<dbReference type="GO" id="GO:0010181">
    <property type="term" value="F:FMN binding"/>
    <property type="evidence" value="ECO:0007669"/>
    <property type="project" value="UniProtKB-UniRule"/>
</dbReference>
<dbReference type="Gene3D" id="2.40.30.10">
    <property type="entry name" value="Translation factors"/>
    <property type="match status" value="1"/>
</dbReference>
<dbReference type="PANTHER" id="PTHR19384:SF17">
    <property type="entry name" value="NADPH--CYTOCHROME P450 REDUCTASE"/>
    <property type="match status" value="1"/>
</dbReference>
<organism evidence="21 23">
    <name type="scientific">Bacillus thuringiensis</name>
    <dbReference type="NCBI Taxonomy" id="1428"/>
    <lineage>
        <taxon>Bacteria</taxon>
        <taxon>Bacillati</taxon>
        <taxon>Bacillota</taxon>
        <taxon>Bacilli</taxon>
        <taxon>Bacillales</taxon>
        <taxon>Bacillaceae</taxon>
        <taxon>Bacillus</taxon>
        <taxon>Bacillus cereus group</taxon>
    </lineage>
</organism>
<protein>
    <recommendedName>
        <fullName evidence="16">Bifunctional cytochrome P450/NADPH--P450 reductase</fullName>
    </recommendedName>
    <domain>
        <recommendedName>
            <fullName evidence="16">Cytochrome P450</fullName>
            <ecNumber evidence="16">1.14.14.1</ecNumber>
        </recommendedName>
    </domain>
    <domain>
        <recommendedName>
            <fullName evidence="16">NADPH--cytochrome P450 reductase</fullName>
            <ecNumber evidence="16">1.6.2.4</ecNumber>
        </recommendedName>
    </domain>
</protein>
<dbReference type="FunFam" id="1.10.630.10:FF:000040">
    <property type="entry name" value="Bifunctional cytochrome P450/NADPH--P450 reductase"/>
    <property type="match status" value="1"/>
</dbReference>
<dbReference type="InterPro" id="IPR023206">
    <property type="entry name" value="Bifunctional_P450_P450_red"/>
</dbReference>
<dbReference type="GO" id="GO:0005504">
    <property type="term" value="F:fatty acid binding"/>
    <property type="evidence" value="ECO:0007669"/>
    <property type="project" value="UniProtKB-ARBA"/>
</dbReference>
<evidence type="ECO:0000256" key="16">
    <source>
        <dbReference type="PIRNR" id="PIRNR000209"/>
    </source>
</evidence>
<dbReference type="Proteomes" id="UP000501107">
    <property type="component" value="Chromosome"/>
</dbReference>
<dbReference type="GO" id="GO:0005506">
    <property type="term" value="F:iron ion binding"/>
    <property type="evidence" value="ECO:0007669"/>
    <property type="project" value="UniProtKB-UniRule"/>
</dbReference>